<feature type="transmembrane region" description="Helical" evidence="1">
    <location>
        <begin position="244"/>
        <end position="270"/>
    </location>
</feature>
<gene>
    <name evidence="2" type="ORF">ACFSKU_17630</name>
</gene>
<evidence type="ECO:0000313" key="3">
    <source>
        <dbReference type="Proteomes" id="UP001597369"/>
    </source>
</evidence>
<name>A0ABW4X3Y9_9BACT</name>
<feature type="transmembrane region" description="Helical" evidence="1">
    <location>
        <begin position="310"/>
        <end position="332"/>
    </location>
</feature>
<dbReference type="RefSeq" id="WP_229959138.1">
    <property type="nucleotide sequence ID" value="NZ_JAJJWI010000004.1"/>
</dbReference>
<accession>A0ABW4X3Y9</accession>
<feature type="transmembrane region" description="Helical" evidence="1">
    <location>
        <begin position="344"/>
        <end position="365"/>
    </location>
</feature>
<keyword evidence="1" id="KW-0472">Membrane</keyword>
<keyword evidence="1" id="KW-0812">Transmembrane</keyword>
<dbReference type="Proteomes" id="UP001597369">
    <property type="component" value="Unassembled WGS sequence"/>
</dbReference>
<dbReference type="InterPro" id="IPR025367">
    <property type="entry name" value="DUF4271"/>
</dbReference>
<keyword evidence="3" id="KW-1185">Reference proteome</keyword>
<proteinExistence type="predicted"/>
<keyword evidence="1" id="KW-1133">Transmembrane helix</keyword>
<evidence type="ECO:0000256" key="1">
    <source>
        <dbReference type="SAM" id="Phobius"/>
    </source>
</evidence>
<protein>
    <submittedName>
        <fullName evidence="2">DUF4271 domain-containing protein</fullName>
    </submittedName>
</protein>
<feature type="transmembrane region" description="Helical" evidence="1">
    <location>
        <begin position="144"/>
        <end position="164"/>
    </location>
</feature>
<comment type="caution">
    <text evidence="2">The sequence shown here is derived from an EMBL/GenBank/DDBJ whole genome shotgun (WGS) entry which is preliminary data.</text>
</comment>
<dbReference type="EMBL" id="JBHUHV010000054">
    <property type="protein sequence ID" value="MFD2068715.1"/>
    <property type="molecule type" value="Genomic_DNA"/>
</dbReference>
<sequence>MQSVQGQVLPLEQKNTITNEWMVYEPGATRLVPYITGVHSDYNAIHQWLSVTPKQPFEISFIAPKDLCLFLNNQLIFKADYPAKFTIDITKYSAGIDAVEGKYLLTVWHPQQQPNITSFKNLVREQDQVQVPGQRPLSVRVREYVNQNAFIVFLLLIGLIYGWLKTNFTADFISLFRIDSFLSTNRLEQGFFSKPLGSWSNLLFVLAFSLSLALLIAAIHTNVQQVLLFNSLFPISEADITTKIAFYAFLIFMFIVLKYIFLKVLAYIFGLEQVVQVQYKEFIRTVLFLGIFLPIVMLLYLALNAAMPDTVLLISNLAVSLLLVVAIIRVFVTVNKKATVLNLHLFSYLCATEVIPLAIMLKLIVFNF</sequence>
<reference evidence="3" key="1">
    <citation type="journal article" date="2019" name="Int. J. Syst. Evol. Microbiol.">
        <title>The Global Catalogue of Microorganisms (GCM) 10K type strain sequencing project: providing services to taxonomists for standard genome sequencing and annotation.</title>
        <authorList>
            <consortium name="The Broad Institute Genomics Platform"/>
            <consortium name="The Broad Institute Genome Sequencing Center for Infectious Disease"/>
            <person name="Wu L."/>
            <person name="Ma J."/>
        </authorList>
    </citation>
    <scope>NUCLEOTIDE SEQUENCE [LARGE SCALE GENOMIC DNA]</scope>
    <source>
        <strain evidence="3">JCM 16545</strain>
    </source>
</reference>
<evidence type="ECO:0000313" key="2">
    <source>
        <dbReference type="EMBL" id="MFD2068715.1"/>
    </source>
</evidence>
<organism evidence="2 3">
    <name type="scientific">Pontibacter silvestris</name>
    <dbReference type="NCBI Taxonomy" id="2305183"/>
    <lineage>
        <taxon>Bacteria</taxon>
        <taxon>Pseudomonadati</taxon>
        <taxon>Bacteroidota</taxon>
        <taxon>Cytophagia</taxon>
        <taxon>Cytophagales</taxon>
        <taxon>Hymenobacteraceae</taxon>
        <taxon>Pontibacter</taxon>
    </lineage>
</organism>
<dbReference type="Pfam" id="PF14093">
    <property type="entry name" value="DUF4271"/>
    <property type="match status" value="1"/>
</dbReference>
<feature type="transmembrane region" description="Helical" evidence="1">
    <location>
        <begin position="202"/>
        <end position="223"/>
    </location>
</feature>
<feature type="transmembrane region" description="Helical" evidence="1">
    <location>
        <begin position="282"/>
        <end position="303"/>
    </location>
</feature>